<dbReference type="PANTHER" id="PTHR42718:SF47">
    <property type="entry name" value="METHYL VIOLOGEN RESISTANCE PROTEIN SMVA"/>
    <property type="match status" value="1"/>
</dbReference>
<comment type="subcellular location">
    <subcellularLocation>
        <location evidence="1">Cell membrane</location>
        <topology evidence="1">Multi-pass membrane protein</topology>
    </subcellularLocation>
</comment>
<name>A0A7W8VG01_9ACTN</name>
<keyword evidence="6 8" id="KW-0472">Membrane</keyword>
<feature type="transmembrane region" description="Helical" evidence="8">
    <location>
        <begin position="411"/>
        <end position="431"/>
    </location>
</feature>
<dbReference type="PANTHER" id="PTHR42718">
    <property type="entry name" value="MAJOR FACILITATOR SUPERFAMILY MULTIDRUG TRANSPORTER MFSC"/>
    <property type="match status" value="1"/>
</dbReference>
<evidence type="ECO:0000256" key="4">
    <source>
        <dbReference type="ARBA" id="ARBA00022692"/>
    </source>
</evidence>
<dbReference type="EMBL" id="JACHDB010000001">
    <property type="protein sequence ID" value="MBB5434648.1"/>
    <property type="molecule type" value="Genomic_DNA"/>
</dbReference>
<feature type="transmembrane region" description="Helical" evidence="8">
    <location>
        <begin position="107"/>
        <end position="128"/>
    </location>
</feature>
<feature type="transmembrane region" description="Helical" evidence="8">
    <location>
        <begin position="485"/>
        <end position="504"/>
    </location>
</feature>
<accession>A0A7W8VG01</accession>
<comment type="caution">
    <text evidence="10">The sequence shown here is derived from an EMBL/GenBank/DDBJ whole genome shotgun (WGS) entry which is preliminary data.</text>
</comment>
<proteinExistence type="predicted"/>
<dbReference type="PROSITE" id="PS50850">
    <property type="entry name" value="MFS"/>
    <property type="match status" value="1"/>
</dbReference>
<keyword evidence="2" id="KW-0813">Transport</keyword>
<dbReference type="Proteomes" id="UP000572635">
    <property type="component" value="Unassembled WGS sequence"/>
</dbReference>
<feature type="transmembrane region" description="Helical" evidence="8">
    <location>
        <begin position="266"/>
        <end position="290"/>
    </location>
</feature>
<evidence type="ECO:0000256" key="5">
    <source>
        <dbReference type="ARBA" id="ARBA00022989"/>
    </source>
</evidence>
<evidence type="ECO:0000313" key="11">
    <source>
        <dbReference type="Proteomes" id="UP000572635"/>
    </source>
</evidence>
<dbReference type="InterPro" id="IPR020846">
    <property type="entry name" value="MFS_dom"/>
</dbReference>
<evidence type="ECO:0000256" key="2">
    <source>
        <dbReference type="ARBA" id="ARBA00022448"/>
    </source>
</evidence>
<dbReference type="GO" id="GO:0022857">
    <property type="term" value="F:transmembrane transporter activity"/>
    <property type="evidence" value="ECO:0007669"/>
    <property type="project" value="InterPro"/>
</dbReference>
<keyword evidence="11" id="KW-1185">Reference proteome</keyword>
<feature type="compositionally biased region" description="Low complexity" evidence="7">
    <location>
        <begin position="531"/>
        <end position="540"/>
    </location>
</feature>
<dbReference type="AlphaFoldDB" id="A0A7W8VG01"/>
<dbReference type="InterPro" id="IPR036259">
    <property type="entry name" value="MFS_trans_sf"/>
</dbReference>
<dbReference type="GO" id="GO:0005886">
    <property type="term" value="C:plasma membrane"/>
    <property type="evidence" value="ECO:0007669"/>
    <property type="project" value="UniProtKB-SubCell"/>
</dbReference>
<keyword evidence="5 8" id="KW-1133">Transmembrane helix</keyword>
<evidence type="ECO:0000256" key="6">
    <source>
        <dbReference type="ARBA" id="ARBA00023136"/>
    </source>
</evidence>
<feature type="transmembrane region" description="Helical" evidence="8">
    <location>
        <begin position="338"/>
        <end position="359"/>
    </location>
</feature>
<feature type="region of interest" description="Disordered" evidence="7">
    <location>
        <begin position="515"/>
        <end position="540"/>
    </location>
</feature>
<feature type="transmembrane region" description="Helical" evidence="8">
    <location>
        <begin position="365"/>
        <end position="390"/>
    </location>
</feature>
<gene>
    <name evidence="10" type="ORF">HDA36_004732</name>
</gene>
<dbReference type="Pfam" id="PF07690">
    <property type="entry name" value="MFS_1"/>
    <property type="match status" value="1"/>
</dbReference>
<dbReference type="Gene3D" id="1.20.1250.20">
    <property type="entry name" value="MFS general substrate transporter like domains"/>
    <property type="match status" value="1"/>
</dbReference>
<keyword evidence="4 8" id="KW-0812">Transmembrane</keyword>
<feature type="transmembrane region" description="Helical" evidence="8">
    <location>
        <begin position="235"/>
        <end position="254"/>
    </location>
</feature>
<evidence type="ECO:0000256" key="1">
    <source>
        <dbReference type="ARBA" id="ARBA00004651"/>
    </source>
</evidence>
<feature type="transmembrane region" description="Helical" evidence="8">
    <location>
        <begin position="82"/>
        <end position="101"/>
    </location>
</feature>
<reference evidence="10 11" key="1">
    <citation type="submission" date="2020-08" db="EMBL/GenBank/DDBJ databases">
        <title>Sequencing the genomes of 1000 actinobacteria strains.</title>
        <authorList>
            <person name="Klenk H.-P."/>
        </authorList>
    </citation>
    <scope>NUCLEOTIDE SEQUENCE [LARGE SCALE GENOMIC DNA]</scope>
    <source>
        <strain evidence="10 11">DSM 44551</strain>
    </source>
</reference>
<evidence type="ECO:0000256" key="7">
    <source>
        <dbReference type="SAM" id="MobiDB-lite"/>
    </source>
</evidence>
<sequence length="540" mass="54269">MATDDPARATWREWLGLAVLTLPLLMTAADMSVLFLALPSIAADLSPGSTQLLWITHVCDFLAVGFALTMGRLVDRLGARRMLVAGMSVYGLASLAAAYAPAPEALIGMRAVLGISAATVMPAVLSLLRPMFRAPAQFSLAVAVVMSAFSVGMAIGPPLGGLLLEYFWWGAVFLINVPVAAVLLLSAPLLPAGRGTGAGRVDMLSVLLSLGAILAVVFGFQEIADAQAGSGGEPVWPYAGAIAAGPALGALFVRRQLRLADPLLDLRLFAIPAFSVSLGGMLLMLLAYGGSDLLLTQFLQTVLGLSPGRVGLLMIAPAAAALISGMAAPLLTRLFGAVRTMVGALLLAGVTAAGMALMAGRADPVVLIALVTVIALAVGPLFPIFTELVVGSASEERSGSAAAVSDVGGGLGQALSVATLGSISLVLYQGALRATAPEGVPDEAVRAAGESIGGAGAVAGRLPDEAGRALLDSANTAFTAGVQGGYAFGAVFLVLAAAVVGWFLRGGRVDAAARRKDAEAADEGAAGAGEGAAAADARPA</sequence>
<protein>
    <submittedName>
        <fullName evidence="10">DHA2 family multidrug resistance protein-like MFS transporter</fullName>
    </submittedName>
</protein>
<evidence type="ECO:0000259" key="9">
    <source>
        <dbReference type="PROSITE" id="PS50850"/>
    </source>
</evidence>
<feature type="transmembrane region" description="Helical" evidence="8">
    <location>
        <begin position="203"/>
        <end position="223"/>
    </location>
</feature>
<feature type="transmembrane region" description="Helical" evidence="8">
    <location>
        <begin position="140"/>
        <end position="160"/>
    </location>
</feature>
<dbReference type="SUPFAM" id="SSF103473">
    <property type="entry name" value="MFS general substrate transporter"/>
    <property type="match status" value="1"/>
</dbReference>
<feature type="transmembrane region" description="Helical" evidence="8">
    <location>
        <begin position="166"/>
        <end position="191"/>
    </location>
</feature>
<dbReference type="InterPro" id="IPR011701">
    <property type="entry name" value="MFS"/>
</dbReference>
<feature type="domain" description="Major facilitator superfamily (MFS) profile" evidence="9">
    <location>
        <begin position="16"/>
        <end position="508"/>
    </location>
</feature>
<evidence type="ECO:0000256" key="3">
    <source>
        <dbReference type="ARBA" id="ARBA00022475"/>
    </source>
</evidence>
<keyword evidence="3" id="KW-1003">Cell membrane</keyword>
<feature type="transmembrane region" description="Helical" evidence="8">
    <location>
        <begin position="52"/>
        <end position="70"/>
    </location>
</feature>
<evidence type="ECO:0000313" key="10">
    <source>
        <dbReference type="EMBL" id="MBB5434648.1"/>
    </source>
</evidence>
<feature type="transmembrane region" description="Helical" evidence="8">
    <location>
        <begin position="310"/>
        <end position="331"/>
    </location>
</feature>
<evidence type="ECO:0000256" key="8">
    <source>
        <dbReference type="SAM" id="Phobius"/>
    </source>
</evidence>
<dbReference type="RefSeq" id="WP_184395430.1">
    <property type="nucleotide sequence ID" value="NZ_BAAAJD010000060.1"/>
</dbReference>
<organism evidence="10 11">
    <name type="scientific">Nocardiopsis composta</name>
    <dbReference type="NCBI Taxonomy" id="157465"/>
    <lineage>
        <taxon>Bacteria</taxon>
        <taxon>Bacillati</taxon>
        <taxon>Actinomycetota</taxon>
        <taxon>Actinomycetes</taxon>
        <taxon>Streptosporangiales</taxon>
        <taxon>Nocardiopsidaceae</taxon>
        <taxon>Nocardiopsis</taxon>
    </lineage>
</organism>